<dbReference type="AlphaFoldDB" id="A0AAU9QP91"/>
<name>A0AAU9QP91_9VIBR</name>
<gene>
    <name evidence="1" type="ORF">THF1A12_320057</name>
</gene>
<dbReference type="EMBL" id="CAKMUD010000086">
    <property type="protein sequence ID" value="CAH1597451.1"/>
    <property type="molecule type" value="Genomic_DNA"/>
</dbReference>
<comment type="caution">
    <text evidence="1">The sequence shown here is derived from an EMBL/GenBank/DDBJ whole genome shotgun (WGS) entry which is preliminary data.</text>
</comment>
<reference evidence="1" key="1">
    <citation type="submission" date="2022-01" db="EMBL/GenBank/DDBJ databases">
        <authorList>
            <person name="Lagorce A."/>
        </authorList>
    </citation>
    <scope>NUCLEOTIDE SEQUENCE</scope>
    <source>
        <strain evidence="1">Th15_F1_A12</strain>
    </source>
</reference>
<dbReference type="RefSeq" id="WP_409589405.1">
    <property type="nucleotide sequence ID" value="NZ_CAKMTZ010000085.1"/>
</dbReference>
<evidence type="ECO:0000313" key="2">
    <source>
        <dbReference type="Proteomes" id="UP001295462"/>
    </source>
</evidence>
<organism evidence="1 2">
    <name type="scientific">Vibrio jasicida</name>
    <dbReference type="NCBI Taxonomy" id="766224"/>
    <lineage>
        <taxon>Bacteria</taxon>
        <taxon>Pseudomonadati</taxon>
        <taxon>Pseudomonadota</taxon>
        <taxon>Gammaproteobacteria</taxon>
        <taxon>Vibrionales</taxon>
        <taxon>Vibrionaceae</taxon>
        <taxon>Vibrio</taxon>
    </lineage>
</organism>
<evidence type="ECO:0000313" key="1">
    <source>
        <dbReference type="EMBL" id="CAH1597451.1"/>
    </source>
</evidence>
<dbReference type="Proteomes" id="UP001295462">
    <property type="component" value="Unassembled WGS sequence"/>
</dbReference>
<accession>A0AAU9QP91</accession>
<protein>
    <submittedName>
        <fullName evidence="1">Uncharacterized protein</fullName>
    </submittedName>
</protein>
<sequence>MLNTSHWLTIQNPMPTDMANFFSNILDGKPWGNYHLVFGDEAMSQVPISIYVHKMEEELSSKSEFYQFCHLSLYEFEGTDSVREVKSYDTYLQQKQTEDSGPEDINSLDPYVDLHLDIGNVMKGVCHGRLKLISLRTFNDEEKQVYRQFGHTIALKELVVGEGE</sequence>
<proteinExistence type="predicted"/>